<dbReference type="InterPro" id="IPR027417">
    <property type="entry name" value="P-loop_NTPase"/>
</dbReference>
<evidence type="ECO:0000256" key="1">
    <source>
        <dbReference type="ARBA" id="ARBA00022679"/>
    </source>
</evidence>
<proteinExistence type="predicted"/>
<dbReference type="Pfam" id="PF01660">
    <property type="entry name" value="Vmethyltransf"/>
    <property type="match status" value="1"/>
</dbReference>
<dbReference type="InterPro" id="IPR002588">
    <property type="entry name" value="Alphavirus-like_MT_dom"/>
</dbReference>
<organismHost>
    <name type="scientific">Nicotiana tabacum</name>
    <name type="common">Common tobacco</name>
    <dbReference type="NCBI Taxonomy" id="4097"/>
</organismHost>
<feature type="domain" description="(+)RNA virus helicase C-terminal" evidence="6">
    <location>
        <begin position="799"/>
        <end position="1111"/>
    </location>
</feature>
<dbReference type="Gene3D" id="3.40.50.300">
    <property type="entry name" value="P-loop containing nucleotide triphosphate hydrolases"/>
    <property type="match status" value="2"/>
</dbReference>
<evidence type="ECO:0000256" key="2">
    <source>
        <dbReference type="ARBA" id="ARBA00022741"/>
    </source>
</evidence>
<dbReference type="InterPro" id="IPR027351">
    <property type="entry name" value="(+)RNA_virus_helicase_core_dom"/>
</dbReference>
<dbReference type="SUPFAM" id="SSF52540">
    <property type="entry name" value="P-loop containing nucleoside triphosphate hydrolases"/>
    <property type="match status" value="1"/>
</dbReference>
<organismHost>
    <name type="scientific">Eryngium planum</name>
    <dbReference type="NCBI Taxonomy" id="43071"/>
</organismHost>
<organismHost>
    <name type="scientific">Capsicum annuum</name>
    <name type="common">Capsicum pepper</name>
    <dbReference type="NCBI Taxonomy" id="4072"/>
</organismHost>
<dbReference type="GO" id="GO:0005524">
    <property type="term" value="F:ATP binding"/>
    <property type="evidence" value="ECO:0007669"/>
    <property type="project" value="UniProtKB-KW"/>
</dbReference>
<dbReference type="PROSITE" id="PS51743">
    <property type="entry name" value="ALPHAVIRUS_MT"/>
    <property type="match status" value="1"/>
</dbReference>
<dbReference type="EMBL" id="KM596785">
    <property type="protein sequence ID" value="AJA04601.1"/>
    <property type="molecule type" value="Genomic_RNA"/>
</dbReference>
<protein>
    <submittedName>
        <fullName evidence="8">126 kDa protein</fullName>
    </submittedName>
</protein>
<evidence type="ECO:0000259" key="6">
    <source>
        <dbReference type="PROSITE" id="PS51657"/>
    </source>
</evidence>
<dbReference type="Pfam" id="PF01443">
    <property type="entry name" value="Viral_helicase1"/>
    <property type="match status" value="1"/>
</dbReference>
<sequence length="1111" mass="126244">MAHIQSTISNALLESVSGKNTLVNDLARRRMYDTAVDEFNARDRRPKVNFSKTISEEQTLLVSNAYPEFQITFYNTQNAVHSLAGGLRALELEYLMLQVPYGSPTYDIGGNFAAHLFKGRDYVHCCMPNLDIRDIMRHEGQKDSIEMYLSRLSRSNKVIPEFQREAFNRYAEAPSEVCCSKTFQDCRIHPPENSGRRYAVALHSLYDIPVHEFGAALISKNIHVCYAAFHFAEALLLDQTEVTLSEIGATFKREGDDVSFFFADESTLNYSHKYKNILHYVVKSYFPASSRIVYFKEFLVTRVNTWFCKFTKVDTYILYKSVRQVGCDSDQFYEAMEDAFAYKKTLAMFNTERAIFRDTASVNFWFPKMKDMVIVPLFEGSITSKKMTRSEVIVNRDFVYTVLNHIRTYQAKALTYQNVLSFVESIRSRVIINGVTARSEWDVDKAILQPLSMTFFLQTKLAALQDDIVMGKFRCLDKTTSELIWDEVGKFFGNVFPTIKERLVSRKILDVSENALKIKIPDLYVTWKDRFVAEYTKSEELPHLDIKKDLEEAEQMYDALSELSILKGADNFDIAKFKDMCKALDVSPDVAARVIVAVAENRSGLTLTFDKPTEEILTNALKARCLRPWYVFEPTSEEVNVNKFSIAEKGKLPVCAESHGLTNANLEHQELESLNDFHKACVDSVITKQMASVVYTGSLKVQQMKNYVDSLAASLSATVSNLCKSLKDVVGYDSDSREKVGVWDVTLKKWLLKPAAKGHSWGVVLDYKGKMFTALLSYEGDRMVTESDWRRVAVSSDTMVYSDIAKLQNLRKTMRDGEPHEPTAKMVLVDGVPGCGKTRRFWKELILIKDLILVPGKQAAAMIRRRANSSGLIRATMDNVRTVDSFLMHPKPRSHKRLFIDEGLMLHTGCVNFLVLISGCDIAYIYGDTQQIPFINRVQNFPYPKHFEKLQLDEVEMRRTTLRCPGDVNFFLQSKYEGAVSTTSTVQRSVSSEMIGGKGVLNSVSKPLKGKIVTFTQADKFELEEKGYKNVNTVHEIQGETFEDVSLVRLTATPLTLISKSSPHVLVALTRHTKSFKYYTVVLDPLVQIISDLSSLSSFLLEMYMVEAGSR</sequence>
<feature type="domain" description="Alphavirus-like MT" evidence="7">
    <location>
        <begin position="72"/>
        <end position="281"/>
    </location>
</feature>
<organismHost>
    <name type="scientific">Nicotiana glauca</name>
    <name type="common">Glaucous tobacco</name>
    <name type="synonym">Tree tobacco</name>
    <dbReference type="NCBI Taxonomy" id="4090"/>
</organismHost>
<keyword evidence="3" id="KW-0378">Hydrolase</keyword>
<dbReference type="GO" id="GO:0003723">
    <property type="term" value="F:RNA binding"/>
    <property type="evidence" value="ECO:0007669"/>
    <property type="project" value="InterPro"/>
</dbReference>
<dbReference type="Gene3D" id="3.30.450.420">
    <property type="match status" value="1"/>
</dbReference>
<organism evidence="8">
    <name type="scientific">Tobacco mild green mosaic virus</name>
    <name type="common">TMGMV</name>
    <name type="synonym">TMV strain U2</name>
    <dbReference type="NCBI Taxonomy" id="12241"/>
    <lineage>
        <taxon>Viruses</taxon>
        <taxon>Riboviria</taxon>
        <taxon>Orthornavirae</taxon>
        <taxon>Kitrinoviricota</taxon>
        <taxon>Alsuviricetes</taxon>
        <taxon>Martellivirales</taxon>
        <taxon>Virgaviridae</taxon>
        <taxon>Tobamovirus</taxon>
        <taxon>Tobamovirus mititessellati</taxon>
    </lineage>
</organism>
<evidence type="ECO:0000313" key="8">
    <source>
        <dbReference type="EMBL" id="AJA04601.1"/>
    </source>
</evidence>
<dbReference type="GO" id="GO:0006396">
    <property type="term" value="P:RNA processing"/>
    <property type="evidence" value="ECO:0007669"/>
    <property type="project" value="InterPro"/>
</dbReference>
<dbReference type="GO" id="GO:0004386">
    <property type="term" value="F:helicase activity"/>
    <property type="evidence" value="ECO:0007669"/>
    <property type="project" value="UniProtKB-KW"/>
</dbReference>
<keyword evidence="5" id="KW-0067">ATP-binding</keyword>
<name>A0A0A7P7G3_TMGMV</name>
<dbReference type="PROSITE" id="PS51657">
    <property type="entry name" value="PSRV_HELICASE"/>
    <property type="match status" value="1"/>
</dbReference>
<dbReference type="Pfam" id="PF20896">
    <property type="entry name" value="ToMV_Hel_N"/>
    <property type="match status" value="1"/>
</dbReference>
<dbReference type="InterPro" id="IPR049329">
    <property type="entry name" value="ToMV_Hel_N"/>
</dbReference>
<evidence type="ECO:0000259" key="7">
    <source>
        <dbReference type="PROSITE" id="PS51743"/>
    </source>
</evidence>
<keyword evidence="4" id="KW-0347">Helicase</keyword>
<keyword evidence="1" id="KW-0808">Transferase</keyword>
<keyword evidence="2" id="KW-0547">Nucleotide-binding</keyword>
<dbReference type="GO" id="GO:0008174">
    <property type="term" value="F:mRNA methyltransferase activity"/>
    <property type="evidence" value="ECO:0007669"/>
    <property type="project" value="UniProtKB-UniRule"/>
</dbReference>
<dbReference type="GO" id="GO:0016556">
    <property type="term" value="P:mRNA modification"/>
    <property type="evidence" value="ECO:0007669"/>
    <property type="project" value="InterPro"/>
</dbReference>
<dbReference type="GO" id="GO:0016787">
    <property type="term" value="F:hydrolase activity"/>
    <property type="evidence" value="ECO:0007669"/>
    <property type="project" value="UniProtKB-KW"/>
</dbReference>
<reference evidence="8" key="1">
    <citation type="submission" date="2014-09" db="EMBL/GenBank/DDBJ databases">
        <title>Cloning and sequence analysis of the complete nucleotide sequence of tobacco mild green mosaic virus isolates from Hunan.</title>
        <authorList>
            <person name="Liu X."/>
            <person name="Tang Q."/>
            <person name="Wei R."/>
            <person name="Liu M."/>
            <person name="Dai L."/>
            <person name="Xiao Q."/>
        </authorList>
    </citation>
    <scope>NUCLEOTIDE SEQUENCE</scope>
    <source>
        <strain evidence="8">HN</strain>
    </source>
</reference>
<accession>A0A0A7P7G3</accession>
<evidence type="ECO:0000256" key="5">
    <source>
        <dbReference type="ARBA" id="ARBA00022840"/>
    </source>
</evidence>
<evidence type="ECO:0000256" key="4">
    <source>
        <dbReference type="ARBA" id="ARBA00022806"/>
    </source>
</evidence>
<evidence type="ECO:0000256" key="3">
    <source>
        <dbReference type="ARBA" id="ARBA00022801"/>
    </source>
</evidence>